<keyword evidence="2" id="KW-1185">Reference proteome</keyword>
<accession>A0A1Y5RTD7</accession>
<dbReference type="AlphaFoldDB" id="A0A1Y5RTD7"/>
<dbReference type="EMBL" id="FWFL01000002">
    <property type="protein sequence ID" value="SLN23797.1"/>
    <property type="molecule type" value="Genomic_DNA"/>
</dbReference>
<dbReference type="Proteomes" id="UP000193827">
    <property type="component" value="Unassembled WGS sequence"/>
</dbReference>
<reference evidence="1 2" key="1">
    <citation type="submission" date="2017-03" db="EMBL/GenBank/DDBJ databases">
        <authorList>
            <person name="Afonso C.L."/>
            <person name="Miller P.J."/>
            <person name="Scott M.A."/>
            <person name="Spackman E."/>
            <person name="Goraichik I."/>
            <person name="Dimitrov K.M."/>
            <person name="Suarez D.L."/>
            <person name="Swayne D.E."/>
        </authorList>
    </citation>
    <scope>NUCLEOTIDE SEQUENCE [LARGE SCALE GENOMIC DNA]</scope>
    <source>
        <strain evidence="1 2">CECT 8287</strain>
    </source>
</reference>
<proteinExistence type="predicted"/>
<protein>
    <submittedName>
        <fullName evidence="1">Uncharacterized protein</fullName>
    </submittedName>
</protein>
<name>A0A1Y5RTD7_9RHOB</name>
<sequence>MAILLFLMHRLKATTRFFRAVRMGDPKPHFLPDRTCLKTSGYCANRKANR</sequence>
<evidence type="ECO:0000313" key="1">
    <source>
        <dbReference type="EMBL" id="SLN23797.1"/>
    </source>
</evidence>
<evidence type="ECO:0000313" key="2">
    <source>
        <dbReference type="Proteomes" id="UP000193827"/>
    </source>
</evidence>
<gene>
    <name evidence="1" type="ORF">PEL8287_01075</name>
</gene>
<organism evidence="1 2">
    <name type="scientific">Roseovarius litorisediminis</name>
    <dbReference type="NCBI Taxonomy" id="1312363"/>
    <lineage>
        <taxon>Bacteria</taxon>
        <taxon>Pseudomonadati</taxon>
        <taxon>Pseudomonadota</taxon>
        <taxon>Alphaproteobacteria</taxon>
        <taxon>Rhodobacterales</taxon>
        <taxon>Roseobacteraceae</taxon>
        <taxon>Roseovarius</taxon>
    </lineage>
</organism>